<dbReference type="EMBL" id="CM027682">
    <property type="protein sequence ID" value="KAG0537270.1"/>
    <property type="molecule type" value="Genomic_DNA"/>
</dbReference>
<proteinExistence type="predicted"/>
<reference evidence="1" key="2">
    <citation type="submission" date="2020-10" db="EMBL/GenBank/DDBJ databases">
        <authorList>
            <person name="Cooper E.A."/>
            <person name="Brenton Z.W."/>
            <person name="Flinn B.S."/>
            <person name="Jenkins J."/>
            <person name="Shu S."/>
            <person name="Flowers D."/>
            <person name="Luo F."/>
            <person name="Wang Y."/>
            <person name="Xia P."/>
            <person name="Barry K."/>
            <person name="Daum C."/>
            <person name="Lipzen A."/>
            <person name="Yoshinaga Y."/>
            <person name="Schmutz J."/>
            <person name="Saski C."/>
            <person name="Vermerris W."/>
            <person name="Kresovich S."/>
        </authorList>
    </citation>
    <scope>NUCLEOTIDE SEQUENCE</scope>
</reference>
<accession>A0A921RDZ7</accession>
<protein>
    <submittedName>
        <fullName evidence="1">Uncharacterized protein</fullName>
    </submittedName>
</protein>
<comment type="caution">
    <text evidence="1">The sequence shown here is derived from an EMBL/GenBank/DDBJ whole genome shotgun (WGS) entry which is preliminary data.</text>
</comment>
<organism evidence="1 2">
    <name type="scientific">Sorghum bicolor</name>
    <name type="common">Sorghum</name>
    <name type="synonym">Sorghum vulgare</name>
    <dbReference type="NCBI Taxonomy" id="4558"/>
    <lineage>
        <taxon>Eukaryota</taxon>
        <taxon>Viridiplantae</taxon>
        <taxon>Streptophyta</taxon>
        <taxon>Embryophyta</taxon>
        <taxon>Tracheophyta</taxon>
        <taxon>Spermatophyta</taxon>
        <taxon>Magnoliopsida</taxon>
        <taxon>Liliopsida</taxon>
        <taxon>Poales</taxon>
        <taxon>Poaceae</taxon>
        <taxon>PACMAD clade</taxon>
        <taxon>Panicoideae</taxon>
        <taxon>Andropogonodae</taxon>
        <taxon>Andropogoneae</taxon>
        <taxon>Sorghinae</taxon>
        <taxon>Sorghum</taxon>
    </lineage>
</organism>
<dbReference type="AlphaFoldDB" id="A0A921RDZ7"/>
<name>A0A921RDZ7_SORBI</name>
<reference evidence="1" key="1">
    <citation type="journal article" date="2019" name="BMC Genomics">
        <title>A new reference genome for Sorghum bicolor reveals high levels of sequence similarity between sweet and grain genotypes: implications for the genetics of sugar metabolism.</title>
        <authorList>
            <person name="Cooper E.A."/>
            <person name="Brenton Z.W."/>
            <person name="Flinn B.S."/>
            <person name="Jenkins J."/>
            <person name="Shu S."/>
            <person name="Flowers D."/>
            <person name="Luo F."/>
            <person name="Wang Y."/>
            <person name="Xia P."/>
            <person name="Barry K."/>
            <person name="Daum C."/>
            <person name="Lipzen A."/>
            <person name="Yoshinaga Y."/>
            <person name="Schmutz J."/>
            <person name="Saski C."/>
            <person name="Vermerris W."/>
            <person name="Kresovich S."/>
        </authorList>
    </citation>
    <scope>NUCLEOTIDE SEQUENCE</scope>
</reference>
<dbReference type="Proteomes" id="UP000807115">
    <property type="component" value="Chromosome 3"/>
</dbReference>
<gene>
    <name evidence="1" type="ORF">BDA96_03G134400</name>
</gene>
<sequence>MVRLNEDGGHCFLKCKFVKKYWRAINLEKIYLCLVDLDSAKQVASQIPSLDDDRKSLLVSLLRARWDVRNKANAWTRCFPLRI</sequence>
<evidence type="ECO:0000313" key="2">
    <source>
        <dbReference type="Proteomes" id="UP000807115"/>
    </source>
</evidence>
<evidence type="ECO:0000313" key="1">
    <source>
        <dbReference type="EMBL" id="KAG0537270.1"/>
    </source>
</evidence>